<dbReference type="SMART" id="SM00757">
    <property type="entry name" value="CRA"/>
    <property type="match status" value="1"/>
</dbReference>
<keyword evidence="5" id="KW-1185">Reference proteome</keyword>
<name>A0AAJ0C3F0_9PEZI</name>
<evidence type="ECO:0000256" key="2">
    <source>
        <dbReference type="SAM" id="MobiDB-lite"/>
    </source>
</evidence>
<feature type="domain" description="CTLH" evidence="3">
    <location>
        <begin position="93"/>
        <end position="150"/>
    </location>
</feature>
<feature type="compositionally biased region" description="Basic and acidic residues" evidence="2">
    <location>
        <begin position="266"/>
        <end position="279"/>
    </location>
</feature>
<comment type="caution">
    <text evidence="4">The sequence shown here is derived from an EMBL/GenBank/DDBJ whole genome shotgun (WGS) entry which is preliminary data.</text>
</comment>
<dbReference type="InterPro" id="IPR006594">
    <property type="entry name" value="LisH"/>
</dbReference>
<dbReference type="AlphaFoldDB" id="A0AAJ0C3F0"/>
<dbReference type="Pfam" id="PF10607">
    <property type="entry name" value="CTLH"/>
    <property type="match status" value="1"/>
</dbReference>
<comment type="function">
    <text evidence="1">Involved in the proteasome-dependent degradation of fructose-1,6-bisphosphatase.</text>
</comment>
<dbReference type="PROSITE" id="PS50897">
    <property type="entry name" value="CTLH"/>
    <property type="match status" value="1"/>
</dbReference>
<dbReference type="Proteomes" id="UP001244011">
    <property type="component" value="Unassembled WGS sequence"/>
</dbReference>
<dbReference type="PROSITE" id="PS50896">
    <property type="entry name" value="LISH"/>
    <property type="match status" value="1"/>
</dbReference>
<protein>
    <submittedName>
        <fullName evidence="4">CTLH/CRA C-terminal to lish motif domain-containing protein</fullName>
    </submittedName>
</protein>
<accession>A0AAJ0C3F0</accession>
<proteinExistence type="predicted"/>
<organism evidence="4 5">
    <name type="scientific">Phialemonium atrogriseum</name>
    <dbReference type="NCBI Taxonomy" id="1093897"/>
    <lineage>
        <taxon>Eukaryota</taxon>
        <taxon>Fungi</taxon>
        <taxon>Dikarya</taxon>
        <taxon>Ascomycota</taxon>
        <taxon>Pezizomycotina</taxon>
        <taxon>Sordariomycetes</taxon>
        <taxon>Sordariomycetidae</taxon>
        <taxon>Cephalothecales</taxon>
        <taxon>Cephalothecaceae</taxon>
        <taxon>Phialemonium</taxon>
    </lineage>
</organism>
<feature type="region of interest" description="Disordered" evidence="2">
    <location>
        <begin position="259"/>
        <end position="279"/>
    </location>
</feature>
<dbReference type="EMBL" id="MU839010">
    <property type="protein sequence ID" value="KAK1766896.1"/>
    <property type="molecule type" value="Genomic_DNA"/>
</dbReference>
<evidence type="ECO:0000313" key="4">
    <source>
        <dbReference type="EMBL" id="KAK1766896.1"/>
    </source>
</evidence>
<dbReference type="PANTHER" id="PTHR12864">
    <property type="entry name" value="RAN BINDING PROTEIN 9-RELATED"/>
    <property type="match status" value="1"/>
</dbReference>
<dbReference type="InterPro" id="IPR050618">
    <property type="entry name" value="Ubq-SigPath_Reg"/>
</dbReference>
<evidence type="ECO:0000256" key="1">
    <source>
        <dbReference type="ARBA" id="ARBA00002343"/>
    </source>
</evidence>
<gene>
    <name evidence="4" type="ORF">QBC33DRAFT_540573</name>
</gene>
<evidence type="ECO:0000259" key="3">
    <source>
        <dbReference type="PROSITE" id="PS50897"/>
    </source>
</evidence>
<dbReference type="GeneID" id="85311266"/>
<dbReference type="RefSeq" id="XP_060283109.1">
    <property type="nucleotide sequence ID" value="XM_060428079.1"/>
</dbReference>
<sequence length="279" mass="30911">MSFTLSSAIESGALTLADVVFGYRGGFITKMTSSTSTATPRKHAFEARVADVKSPKSDINALILDYLTMEGYPKAAAKFSKEANLEPQLENSSIQARQEIQHAIHTGSIEHAIEALNHLDPQILDQNPKLHFSLLRLQLVELIRQCTGGDITAALDFASQNLAPRASTNQSFLEDLEKTMTLLIFPHDESLNPELAALLKADLRRNVADEVNKSILSRQTGRREAAIRDLVKMRAWAETSARNKRIALPDRIDLGLNGEDNDAFDEGMRENEHESMITT</sequence>
<dbReference type="SMART" id="SM00667">
    <property type="entry name" value="LisH"/>
    <property type="match status" value="1"/>
</dbReference>
<evidence type="ECO:0000313" key="5">
    <source>
        <dbReference type="Proteomes" id="UP001244011"/>
    </source>
</evidence>
<dbReference type="InterPro" id="IPR006595">
    <property type="entry name" value="CTLH_C"/>
</dbReference>
<reference evidence="4" key="1">
    <citation type="submission" date="2023-06" db="EMBL/GenBank/DDBJ databases">
        <title>Genome-scale phylogeny and comparative genomics of the fungal order Sordariales.</title>
        <authorList>
            <consortium name="Lawrence Berkeley National Laboratory"/>
            <person name="Hensen N."/>
            <person name="Bonometti L."/>
            <person name="Westerberg I."/>
            <person name="Brannstrom I.O."/>
            <person name="Guillou S."/>
            <person name="Cros-Aarteil S."/>
            <person name="Calhoun S."/>
            <person name="Haridas S."/>
            <person name="Kuo A."/>
            <person name="Mondo S."/>
            <person name="Pangilinan J."/>
            <person name="Riley R."/>
            <person name="Labutti K."/>
            <person name="Andreopoulos B."/>
            <person name="Lipzen A."/>
            <person name="Chen C."/>
            <person name="Yanf M."/>
            <person name="Daum C."/>
            <person name="Ng V."/>
            <person name="Clum A."/>
            <person name="Steindorff A."/>
            <person name="Ohm R."/>
            <person name="Martin F."/>
            <person name="Silar P."/>
            <person name="Natvig D."/>
            <person name="Lalanne C."/>
            <person name="Gautier V."/>
            <person name="Ament-Velasquez S.L."/>
            <person name="Kruys A."/>
            <person name="Hutchinson M.I."/>
            <person name="Powell A.J."/>
            <person name="Barry K."/>
            <person name="Miller A.N."/>
            <person name="Grigoriev I.V."/>
            <person name="Debuchy R."/>
            <person name="Gladieux P."/>
            <person name="Thoren M.H."/>
            <person name="Johannesson H."/>
        </authorList>
    </citation>
    <scope>NUCLEOTIDE SEQUENCE</scope>
    <source>
        <strain evidence="4">8032-3</strain>
    </source>
</reference>
<dbReference type="Pfam" id="PF08513">
    <property type="entry name" value="LisH"/>
    <property type="match status" value="1"/>
</dbReference>
<dbReference type="InterPro" id="IPR013144">
    <property type="entry name" value="CRA_dom"/>
</dbReference>
<dbReference type="InterPro" id="IPR024964">
    <property type="entry name" value="CTLH/CRA"/>
</dbReference>
<dbReference type="SMART" id="SM00668">
    <property type="entry name" value="CTLH"/>
    <property type="match status" value="1"/>
</dbReference>